<dbReference type="Proteomes" id="UP000529861">
    <property type="component" value="Unassembled WGS sequence"/>
</dbReference>
<reference evidence="1 2" key="1">
    <citation type="submission" date="2020-04" db="EMBL/GenBank/DDBJ databases">
        <title>Draft genome sequence of Caldanaerobacter sunterraneus. strain 1523vc isolated from Griffin hot spring, Kamchatka, Russia.</title>
        <authorList>
            <person name="Toshchakov S.V."/>
            <person name="Podosokorskaya O.A."/>
            <person name="Kublanov I.V."/>
            <person name="Korzhenkov A."/>
            <person name="Patrushev M.V."/>
        </authorList>
    </citation>
    <scope>NUCLEOTIDE SEQUENCE [LARGE SCALE GENOMIC DNA]</scope>
    <source>
        <strain evidence="1 2">1523vc</strain>
    </source>
</reference>
<dbReference type="EMBL" id="JABEQB010000008">
    <property type="protein sequence ID" value="NNG66419.1"/>
    <property type="molecule type" value="Genomic_DNA"/>
</dbReference>
<evidence type="ECO:0000313" key="2">
    <source>
        <dbReference type="Proteomes" id="UP000529861"/>
    </source>
</evidence>
<dbReference type="AlphaFoldDB" id="A0A7Y2L5Y7"/>
<gene>
    <name evidence="1" type="ORF">HKI81_04090</name>
</gene>
<accession>A0A7Y2L5Y7</accession>
<comment type="caution">
    <text evidence="1">The sequence shown here is derived from an EMBL/GenBank/DDBJ whole genome shotgun (WGS) entry which is preliminary data.</text>
</comment>
<protein>
    <submittedName>
        <fullName evidence="1">Uncharacterized protein</fullName>
    </submittedName>
</protein>
<name>A0A7Y2L5Y7_9THEO</name>
<proteinExistence type="predicted"/>
<sequence length="106" mass="12579">MKFEKDKFINSISKIPQIPDEILKKMNKMQLILEMLDWGNSSYIDFDAFTLDNLYEVWDYLNDLAFSRVNTSDKYDPARNAAKAYQTVVSLINLKSRKFLFDEDFF</sequence>
<evidence type="ECO:0000313" key="1">
    <source>
        <dbReference type="EMBL" id="NNG66419.1"/>
    </source>
</evidence>
<organism evidence="1 2">
    <name type="scientific">Caldanaerobacter subterraneus</name>
    <dbReference type="NCBI Taxonomy" id="911092"/>
    <lineage>
        <taxon>Bacteria</taxon>
        <taxon>Bacillati</taxon>
        <taxon>Bacillota</taxon>
        <taxon>Clostridia</taxon>
        <taxon>Thermoanaerobacterales</taxon>
        <taxon>Thermoanaerobacteraceae</taxon>
        <taxon>Caldanaerobacter</taxon>
    </lineage>
</organism>
<dbReference type="RefSeq" id="WP_170270615.1">
    <property type="nucleotide sequence ID" value="NZ_JABEQB010000008.1"/>
</dbReference>